<organism evidence="13 14">
    <name type="scientific">Lutibacter maritimus</name>
    <dbReference type="NCBI Taxonomy" id="593133"/>
    <lineage>
        <taxon>Bacteria</taxon>
        <taxon>Pseudomonadati</taxon>
        <taxon>Bacteroidota</taxon>
        <taxon>Flavobacteriia</taxon>
        <taxon>Flavobacteriales</taxon>
        <taxon>Flavobacteriaceae</taxon>
        <taxon>Lutibacter</taxon>
    </lineage>
</organism>
<comment type="subcellular location">
    <subcellularLocation>
        <location evidence="1">Cell inner membrane</location>
        <topology evidence="1">Single-pass type II membrane protein</topology>
        <orientation evidence="1">Periplasmic side</orientation>
    </subcellularLocation>
</comment>
<dbReference type="OrthoDB" id="9812372at2"/>
<name>A0A1I6R2Y1_9FLAO</name>
<sequence length="720" mass="80050">MAILSKIRDRSMFLILIVGLALFAFVLDPSSIQNFFSSSKINSIGEVNGNEIDREEFAQQVEAYRTQSGGRATQMQAVNAVWNAMVSEKMFADQLEKAGIVVGEKDIWDAMVSLPEVQNSPMFKNEANLFDEEKLKEYIANLKDEAEAGNKEAWLNWLATEKSIKQNLERQAYTSLVSAGLGASLAEGKRDYLTQNTKIDAQYVFVPYTTISDSLTVVSKEEIKKYLEDNKKKYKAEATRSVEYVKFDIVPSEADDAEVKKTVESYINDREEYSNAAKATVKIDGLKAATHYETFMNDNKSDLPMSEGYKYKNQLPETIADEIFAASVGNVVGPYKENGYYKISKVIETIQIADSVKSSHIIIPFVGATRSTSLKTKEEAKKTADSIFSIVKGNKTKFAEVADEINTDGTKGKGGDIGWIRKDQAFSQSFDKDFANFIYKNNAGTMGVVETAFGYHIISVDEQKKAEEAVKLATFSRIIEPSEETENAIFEKAETLASKLADGGAIADLAKENDYEVLSAMNLKALDENLPGLINQRQIVTWSFDSTREIGDSKRFDFDVNGKRGYVVVVLKNKTDKDGTVITSDLIAQIRPELINKKKAELIKKKMTGNTLEEVAKNSNVTINTANSITMASPLISGVGNEPGVVGAMSTIELNKVSDLIEGDKGVFKLKVTNRTEPVELENYENFRKQIISKLAGRSYQLYQVLEDKADIVDNRAKFF</sequence>
<dbReference type="PANTHER" id="PTHR47529:SF1">
    <property type="entry name" value="PERIPLASMIC CHAPERONE PPID"/>
    <property type="match status" value="1"/>
</dbReference>
<dbReference type="RefSeq" id="WP_090225912.1">
    <property type="nucleotide sequence ID" value="NZ_FOZP01000005.1"/>
</dbReference>
<evidence type="ECO:0000256" key="6">
    <source>
        <dbReference type="ARBA" id="ARBA00023136"/>
    </source>
</evidence>
<dbReference type="PROSITE" id="PS50198">
    <property type="entry name" value="PPIC_PPIASE_2"/>
    <property type="match status" value="1"/>
</dbReference>
<keyword evidence="4" id="KW-0812">Transmembrane</keyword>
<evidence type="ECO:0000259" key="12">
    <source>
        <dbReference type="PROSITE" id="PS50198"/>
    </source>
</evidence>
<evidence type="ECO:0000256" key="3">
    <source>
        <dbReference type="ARBA" id="ARBA00022519"/>
    </source>
</evidence>
<evidence type="ECO:0000313" key="13">
    <source>
        <dbReference type="EMBL" id="SFS59087.1"/>
    </source>
</evidence>
<dbReference type="InterPro" id="IPR000297">
    <property type="entry name" value="PPIase_PpiC"/>
</dbReference>
<feature type="domain" description="PpiC" evidence="12">
    <location>
        <begin position="353"/>
        <end position="462"/>
    </location>
</feature>
<evidence type="ECO:0000256" key="11">
    <source>
        <dbReference type="PROSITE-ProRule" id="PRU00278"/>
    </source>
</evidence>
<keyword evidence="3" id="KW-0997">Cell inner membrane</keyword>
<evidence type="ECO:0000313" key="14">
    <source>
        <dbReference type="Proteomes" id="UP000199312"/>
    </source>
</evidence>
<keyword evidence="2" id="KW-1003">Cell membrane</keyword>
<keyword evidence="5" id="KW-1133">Transmembrane helix</keyword>
<evidence type="ECO:0000256" key="8">
    <source>
        <dbReference type="ARBA" id="ARBA00038408"/>
    </source>
</evidence>
<dbReference type="AlphaFoldDB" id="A0A1I6R2Y1"/>
<keyword evidence="11 13" id="KW-0413">Isomerase</keyword>
<evidence type="ECO:0000256" key="2">
    <source>
        <dbReference type="ARBA" id="ARBA00022475"/>
    </source>
</evidence>
<dbReference type="SUPFAM" id="SSF54534">
    <property type="entry name" value="FKBP-like"/>
    <property type="match status" value="1"/>
</dbReference>
<comment type="similarity">
    <text evidence="8">Belongs to the PpiD chaperone family.</text>
</comment>
<dbReference type="Gene3D" id="3.10.50.40">
    <property type="match status" value="1"/>
</dbReference>
<dbReference type="InterPro" id="IPR027304">
    <property type="entry name" value="Trigger_fact/SurA_dom_sf"/>
</dbReference>
<protein>
    <recommendedName>
        <fullName evidence="9">Periplasmic chaperone PpiD</fullName>
    </recommendedName>
    <alternativeName>
        <fullName evidence="10">Periplasmic folding chaperone</fullName>
    </alternativeName>
</protein>
<evidence type="ECO:0000256" key="5">
    <source>
        <dbReference type="ARBA" id="ARBA00022989"/>
    </source>
</evidence>
<dbReference type="Pfam" id="PF13616">
    <property type="entry name" value="Rotamase_3"/>
    <property type="match status" value="1"/>
</dbReference>
<gene>
    <name evidence="13" type="ORF">SAMN04488006_2126</name>
</gene>
<keyword evidence="11" id="KW-0697">Rotamase</keyword>
<reference evidence="14" key="1">
    <citation type="submission" date="2016-10" db="EMBL/GenBank/DDBJ databases">
        <authorList>
            <person name="Varghese N."/>
            <person name="Submissions S."/>
        </authorList>
    </citation>
    <scope>NUCLEOTIDE SEQUENCE [LARGE SCALE GENOMIC DNA]</scope>
    <source>
        <strain evidence="14">DSM 24450</strain>
    </source>
</reference>
<dbReference type="GO" id="GO:0003755">
    <property type="term" value="F:peptidyl-prolyl cis-trans isomerase activity"/>
    <property type="evidence" value="ECO:0007669"/>
    <property type="project" value="UniProtKB-KW"/>
</dbReference>
<dbReference type="PANTHER" id="PTHR47529">
    <property type="entry name" value="PEPTIDYL-PROLYL CIS-TRANS ISOMERASE D"/>
    <property type="match status" value="1"/>
</dbReference>
<evidence type="ECO:0000256" key="4">
    <source>
        <dbReference type="ARBA" id="ARBA00022692"/>
    </source>
</evidence>
<keyword evidence="7" id="KW-0143">Chaperone</keyword>
<keyword evidence="14" id="KW-1185">Reference proteome</keyword>
<dbReference type="Proteomes" id="UP000199312">
    <property type="component" value="Unassembled WGS sequence"/>
</dbReference>
<dbReference type="Pfam" id="PF13623">
    <property type="entry name" value="SurA_N_2"/>
    <property type="match status" value="1"/>
</dbReference>
<dbReference type="STRING" id="593133.SAMN04488006_2126"/>
<dbReference type="EMBL" id="FOZP01000005">
    <property type="protein sequence ID" value="SFS59087.1"/>
    <property type="molecule type" value="Genomic_DNA"/>
</dbReference>
<evidence type="ECO:0000256" key="7">
    <source>
        <dbReference type="ARBA" id="ARBA00023186"/>
    </source>
</evidence>
<proteinExistence type="inferred from homology"/>
<dbReference type="SUPFAM" id="SSF109998">
    <property type="entry name" value="Triger factor/SurA peptide-binding domain-like"/>
    <property type="match status" value="1"/>
</dbReference>
<evidence type="ECO:0000256" key="9">
    <source>
        <dbReference type="ARBA" id="ARBA00040743"/>
    </source>
</evidence>
<dbReference type="GO" id="GO:0005886">
    <property type="term" value="C:plasma membrane"/>
    <property type="evidence" value="ECO:0007669"/>
    <property type="project" value="UniProtKB-SubCell"/>
</dbReference>
<evidence type="ECO:0000256" key="10">
    <source>
        <dbReference type="ARBA" id="ARBA00042775"/>
    </source>
</evidence>
<accession>A0A1I6R2Y1</accession>
<keyword evidence="6" id="KW-0472">Membrane</keyword>
<evidence type="ECO:0000256" key="1">
    <source>
        <dbReference type="ARBA" id="ARBA00004382"/>
    </source>
</evidence>
<dbReference type="InterPro" id="IPR052029">
    <property type="entry name" value="PpiD_chaperone"/>
</dbReference>
<dbReference type="InterPro" id="IPR046357">
    <property type="entry name" value="PPIase_dom_sf"/>
</dbReference>